<dbReference type="Proteomes" id="UP000280547">
    <property type="component" value="Segment"/>
</dbReference>
<dbReference type="RefSeq" id="YP_010246263.1">
    <property type="nucleotide sequence ID" value="NC_060134.1"/>
</dbReference>
<dbReference type="KEGG" id="vg:70080807"/>
<name>A0A3G3M9M2_9CAUD</name>
<dbReference type="GeneID" id="70080807"/>
<sequence>MGALASVDRLSARLGVTLTPGNPDYVRAEEALWSSSVRARGIAEREWDDPATVPDEVLDVVLSAAFRIFKNPDRFLTNQAGTFQATLAQSDFATGDIFLPAEAAILEKHRPSAALRVLGVYRDDPRDRYWDAKQFVADGGAGEPMLVYRPDEVGL</sequence>
<proteinExistence type="predicted"/>
<reference evidence="1 2" key="1">
    <citation type="submission" date="2018-09" db="EMBL/GenBank/DDBJ databases">
        <authorList>
            <person name="Amanuel B.M."/>
            <person name="Anspach C.J."/>
            <person name="Chiquito R.J."/>
            <person name="Gales J.M."/>
            <person name="Hall T."/>
            <person name="Hotaki K."/>
            <person name="Lozano B."/>
            <person name="Mugisha B."/>
            <person name="Fogarty M.P."/>
            <person name="Leadon S.A."/>
            <person name="Molloy S.D."/>
            <person name="Garlena R.A."/>
            <person name="Russell D.A."/>
            <person name="Pope W.H."/>
            <person name="Jacobs-Sera D."/>
            <person name="Hatfull G.F."/>
        </authorList>
    </citation>
    <scope>NUCLEOTIDE SEQUENCE [LARGE SCALE GENOMIC DNA]</scope>
</reference>
<evidence type="ECO:0000313" key="1">
    <source>
        <dbReference type="EMBL" id="AYR03166.1"/>
    </source>
</evidence>
<protein>
    <submittedName>
        <fullName evidence="1">Head-to-tail adaptor</fullName>
    </submittedName>
</protein>
<dbReference type="EMBL" id="MH976515">
    <property type="protein sequence ID" value="AYR03166.1"/>
    <property type="molecule type" value="Genomic_DNA"/>
</dbReference>
<gene>
    <name evidence="1" type="primary">18</name>
    <name evidence="1" type="ORF">SEA_OCTOBIEN14_18</name>
</gene>
<keyword evidence="2" id="KW-1185">Reference proteome</keyword>
<organism evidence="1 2">
    <name type="scientific">Gordonia phage Octobien14</name>
    <dbReference type="NCBI Taxonomy" id="2483673"/>
    <lineage>
        <taxon>Viruses</taxon>
        <taxon>Duplodnaviria</taxon>
        <taxon>Heunggongvirae</taxon>
        <taxon>Uroviricota</taxon>
        <taxon>Caudoviricetes</taxon>
        <taxon>Deeyouvirinae</taxon>
        <taxon>Octobienvirus</taxon>
        <taxon>Octobienvirus octobien14</taxon>
    </lineage>
</organism>
<evidence type="ECO:0000313" key="2">
    <source>
        <dbReference type="Proteomes" id="UP000280547"/>
    </source>
</evidence>
<accession>A0A3G3M9M2</accession>